<evidence type="ECO:0000256" key="1">
    <source>
        <dbReference type="ARBA" id="ARBA00022679"/>
    </source>
</evidence>
<protein>
    <submittedName>
        <fullName evidence="5">K+-sensing histidine kinase KdpD</fullName>
    </submittedName>
</protein>
<keyword evidence="2 5" id="KW-0418">Kinase</keyword>
<name>A0ABT9RDG4_9ACTN</name>
<organism evidence="5 6">
    <name type="scientific">Streptosporangium brasiliense</name>
    <dbReference type="NCBI Taxonomy" id="47480"/>
    <lineage>
        <taxon>Bacteria</taxon>
        <taxon>Bacillati</taxon>
        <taxon>Actinomycetota</taxon>
        <taxon>Actinomycetes</taxon>
        <taxon>Streptosporangiales</taxon>
        <taxon>Streptosporangiaceae</taxon>
        <taxon>Streptosporangium</taxon>
    </lineage>
</organism>
<evidence type="ECO:0000259" key="4">
    <source>
        <dbReference type="Pfam" id="PF02702"/>
    </source>
</evidence>
<dbReference type="InterPro" id="IPR052023">
    <property type="entry name" value="Histidine_kinase_KdpD"/>
</dbReference>
<gene>
    <name evidence="5" type="ORF">J2S55_006182</name>
</gene>
<dbReference type="InterPro" id="IPR003852">
    <property type="entry name" value="Sig_transdc_His_kinase_KdpD_N"/>
</dbReference>
<keyword evidence="3" id="KW-0902">Two-component regulatory system</keyword>
<dbReference type="GO" id="GO:0016301">
    <property type="term" value="F:kinase activity"/>
    <property type="evidence" value="ECO:0007669"/>
    <property type="project" value="UniProtKB-KW"/>
</dbReference>
<dbReference type="InterPro" id="IPR027417">
    <property type="entry name" value="P-loop_NTPase"/>
</dbReference>
<feature type="domain" description="Signal transduction histidine kinase osmosensitive K+ channel sensor N-terminal" evidence="4">
    <location>
        <begin position="2"/>
        <end position="74"/>
    </location>
</feature>
<proteinExistence type="predicted"/>
<accession>A0ABT9RDG4</accession>
<evidence type="ECO:0000313" key="6">
    <source>
        <dbReference type="Proteomes" id="UP001230426"/>
    </source>
</evidence>
<keyword evidence="1" id="KW-0808">Transferase</keyword>
<keyword evidence="6" id="KW-1185">Reference proteome</keyword>
<reference evidence="5 6" key="1">
    <citation type="submission" date="2023-07" db="EMBL/GenBank/DDBJ databases">
        <title>Sequencing the genomes of 1000 actinobacteria strains.</title>
        <authorList>
            <person name="Klenk H.-P."/>
        </authorList>
    </citation>
    <scope>NUCLEOTIDE SEQUENCE [LARGE SCALE GENOMIC DNA]</scope>
    <source>
        <strain evidence="5 6">DSM 44109</strain>
    </source>
</reference>
<dbReference type="Proteomes" id="UP001230426">
    <property type="component" value="Unassembled WGS sequence"/>
</dbReference>
<evidence type="ECO:0000313" key="5">
    <source>
        <dbReference type="EMBL" id="MDP9866916.1"/>
    </source>
</evidence>
<sequence length="83" mass="9069">METRGRPRTAALLDGMEVLPRKTLVYRGTAFTELDVDSVLARNPKIVLIDELVHINVPGSPNAKRWQDIEEGLSLGSASPASK</sequence>
<dbReference type="EMBL" id="JAUSRB010000002">
    <property type="protein sequence ID" value="MDP9866916.1"/>
    <property type="molecule type" value="Genomic_DNA"/>
</dbReference>
<dbReference type="Gene3D" id="3.40.50.300">
    <property type="entry name" value="P-loop containing nucleotide triphosphate hydrolases"/>
    <property type="match status" value="1"/>
</dbReference>
<dbReference type="PANTHER" id="PTHR45569:SF1">
    <property type="entry name" value="SENSOR PROTEIN KDPD"/>
    <property type="match status" value="1"/>
</dbReference>
<dbReference type="Pfam" id="PF02702">
    <property type="entry name" value="KdpD"/>
    <property type="match status" value="1"/>
</dbReference>
<dbReference type="RefSeq" id="WP_306868104.1">
    <property type="nucleotide sequence ID" value="NZ_JAUSRB010000002.1"/>
</dbReference>
<evidence type="ECO:0000256" key="2">
    <source>
        <dbReference type="ARBA" id="ARBA00022777"/>
    </source>
</evidence>
<dbReference type="PANTHER" id="PTHR45569">
    <property type="entry name" value="SENSOR PROTEIN KDPD"/>
    <property type="match status" value="1"/>
</dbReference>
<comment type="caution">
    <text evidence="5">The sequence shown here is derived from an EMBL/GenBank/DDBJ whole genome shotgun (WGS) entry which is preliminary data.</text>
</comment>
<evidence type="ECO:0000256" key="3">
    <source>
        <dbReference type="ARBA" id="ARBA00023012"/>
    </source>
</evidence>